<evidence type="ECO:0000256" key="1">
    <source>
        <dbReference type="ARBA" id="ARBA00006445"/>
    </source>
</evidence>
<dbReference type="Gene3D" id="2.130.10.10">
    <property type="entry name" value="YVTN repeat-like/Quinoprotein amine dehydrogenase"/>
    <property type="match status" value="1"/>
</dbReference>
<dbReference type="InterPro" id="IPR036322">
    <property type="entry name" value="WD40_repeat_dom_sf"/>
</dbReference>
<protein>
    <recommendedName>
        <fullName evidence="5">CDC20/Fizzy WD40 domain-containing protein</fullName>
    </recommendedName>
</protein>
<dbReference type="PROSITE" id="PS50082">
    <property type="entry name" value="WD_REPEATS_2"/>
    <property type="match status" value="1"/>
</dbReference>
<dbReference type="PANTHER" id="PTHR19918:SF5">
    <property type="entry name" value="MEIOSIS-SPECIFIC APC_C ACTIVATOR PROTEIN AMA1"/>
    <property type="match status" value="1"/>
</dbReference>
<keyword evidence="2 4" id="KW-0853">WD repeat</keyword>
<dbReference type="AlphaFoldDB" id="A0A0C2ZJT2"/>
<dbReference type="STRING" id="1036808.A0A0C2ZJT2"/>
<dbReference type="InterPro" id="IPR056150">
    <property type="entry name" value="WD40_CDC20-Fz"/>
</dbReference>
<evidence type="ECO:0000313" key="6">
    <source>
        <dbReference type="EMBL" id="KIM61863.1"/>
    </source>
</evidence>
<dbReference type="EMBL" id="KN822047">
    <property type="protein sequence ID" value="KIM61863.1"/>
    <property type="molecule type" value="Genomic_DNA"/>
</dbReference>
<dbReference type="PROSITE" id="PS50294">
    <property type="entry name" value="WD_REPEATS_REGION"/>
    <property type="match status" value="1"/>
</dbReference>
<evidence type="ECO:0000259" key="5">
    <source>
        <dbReference type="Pfam" id="PF24807"/>
    </source>
</evidence>
<dbReference type="OrthoDB" id="10263272at2759"/>
<dbReference type="GO" id="GO:0010997">
    <property type="term" value="F:anaphase-promoting complex binding"/>
    <property type="evidence" value="ECO:0007669"/>
    <property type="project" value="InterPro"/>
</dbReference>
<keyword evidence="7" id="KW-1185">Reference proteome</keyword>
<sequence length="492" mass="54076">MSSDASPSTPQLSCTLPLLKRTPSRATLSISHSVKKRRRVSIATFDIETELRASAPETAVEETDADRFLAARCTTALPLNTTPRTNRIAKAFGLMDDRVLNFGEAATPPVHTKVRSLLRRCASELLSIPRTVSTISAKSNLAVRKHFVMALDGPGISRDLFASPMAWSHSNCIGVAFKSNVYFQNLETRAIVHLCRVSLSDGLVHSVDWDNKTPHVLALGTTNGVVQAWDSLTQKQVACWSNDKSPVGGMHWNEGVLAVGRKDGRVSLVDVRTPQQIQEVEGHKRQVHSVKWSPDGRYLATGDHTGSVLVWDVRASDHLTINDRRVLMKHDGPVKSISWAPWQDGLLATGGLFPDGKIQLWNINKLATPLTIHTLTNITSLHWSPHCKEILSTHGSSWGPWHVVRRAEPPPKQAPRTAFTNSMTVHAYPSCDKIVSVNAHSAMIGHSCIGPDGCALFTVSPIEETIKMFKVWSAPEEKEKDDGGLGYQCTIR</sequence>
<dbReference type="InterPro" id="IPR033010">
    <property type="entry name" value="Cdc20/Fizzy"/>
</dbReference>
<proteinExistence type="inferred from homology"/>
<evidence type="ECO:0000256" key="4">
    <source>
        <dbReference type="PROSITE-ProRule" id="PRU00221"/>
    </source>
</evidence>
<dbReference type="SMART" id="SM00320">
    <property type="entry name" value="WD40"/>
    <property type="match status" value="6"/>
</dbReference>
<feature type="repeat" description="WD" evidence="4">
    <location>
        <begin position="280"/>
        <end position="321"/>
    </location>
</feature>
<dbReference type="Pfam" id="PF24807">
    <property type="entry name" value="WD40_CDC20-Fz"/>
    <property type="match status" value="1"/>
</dbReference>
<name>A0A0C2ZJT2_9AGAM</name>
<dbReference type="PANTHER" id="PTHR19918">
    <property type="entry name" value="CELL DIVISION CYCLE 20 CDC20 FIZZY -RELATED"/>
    <property type="match status" value="1"/>
</dbReference>
<dbReference type="InParanoid" id="A0A0C2ZJT2"/>
<feature type="domain" description="CDC20/Fizzy WD40" evidence="5">
    <location>
        <begin position="151"/>
        <end position="469"/>
    </location>
</feature>
<dbReference type="Proteomes" id="UP000053989">
    <property type="component" value="Unassembled WGS sequence"/>
</dbReference>
<evidence type="ECO:0000313" key="7">
    <source>
        <dbReference type="Proteomes" id="UP000053989"/>
    </source>
</evidence>
<reference evidence="7" key="2">
    <citation type="submission" date="2015-01" db="EMBL/GenBank/DDBJ databases">
        <title>Evolutionary Origins and Diversification of the Mycorrhizal Mutualists.</title>
        <authorList>
            <consortium name="DOE Joint Genome Institute"/>
            <consortium name="Mycorrhizal Genomics Consortium"/>
            <person name="Kohler A."/>
            <person name="Kuo A."/>
            <person name="Nagy L.G."/>
            <person name="Floudas D."/>
            <person name="Copeland A."/>
            <person name="Barry K.W."/>
            <person name="Cichocki N."/>
            <person name="Veneault-Fourrey C."/>
            <person name="LaButti K."/>
            <person name="Lindquist E.A."/>
            <person name="Lipzen A."/>
            <person name="Lundell T."/>
            <person name="Morin E."/>
            <person name="Murat C."/>
            <person name="Riley R."/>
            <person name="Ohm R."/>
            <person name="Sun H."/>
            <person name="Tunlid A."/>
            <person name="Henrissat B."/>
            <person name="Grigoriev I.V."/>
            <person name="Hibbett D.S."/>
            <person name="Martin F."/>
        </authorList>
    </citation>
    <scope>NUCLEOTIDE SEQUENCE [LARGE SCALE GENOMIC DNA]</scope>
    <source>
        <strain evidence="7">Foug A</strain>
    </source>
</reference>
<evidence type="ECO:0000256" key="3">
    <source>
        <dbReference type="ARBA" id="ARBA00022737"/>
    </source>
</evidence>
<keyword evidence="3" id="KW-0677">Repeat</keyword>
<dbReference type="SUPFAM" id="SSF50978">
    <property type="entry name" value="WD40 repeat-like"/>
    <property type="match status" value="1"/>
</dbReference>
<evidence type="ECO:0000256" key="2">
    <source>
        <dbReference type="ARBA" id="ARBA00022574"/>
    </source>
</evidence>
<dbReference type="GO" id="GO:1905786">
    <property type="term" value="P:positive regulation of anaphase-promoting complex-dependent catabolic process"/>
    <property type="evidence" value="ECO:0007669"/>
    <property type="project" value="TreeGrafter"/>
</dbReference>
<gene>
    <name evidence="6" type="ORF">SCLCIDRAFT_1215683</name>
</gene>
<dbReference type="GO" id="GO:0005680">
    <property type="term" value="C:anaphase-promoting complex"/>
    <property type="evidence" value="ECO:0007669"/>
    <property type="project" value="TreeGrafter"/>
</dbReference>
<dbReference type="HOGENOM" id="CLU_014831_6_0_1"/>
<accession>A0A0C2ZJT2</accession>
<dbReference type="InterPro" id="IPR001680">
    <property type="entry name" value="WD40_rpt"/>
</dbReference>
<dbReference type="GO" id="GO:0031145">
    <property type="term" value="P:anaphase-promoting complex-dependent catabolic process"/>
    <property type="evidence" value="ECO:0007669"/>
    <property type="project" value="TreeGrafter"/>
</dbReference>
<comment type="similarity">
    <text evidence="1">Belongs to the WD repeat CDC20/Fizzy family.</text>
</comment>
<organism evidence="6 7">
    <name type="scientific">Scleroderma citrinum Foug A</name>
    <dbReference type="NCBI Taxonomy" id="1036808"/>
    <lineage>
        <taxon>Eukaryota</taxon>
        <taxon>Fungi</taxon>
        <taxon>Dikarya</taxon>
        <taxon>Basidiomycota</taxon>
        <taxon>Agaricomycotina</taxon>
        <taxon>Agaricomycetes</taxon>
        <taxon>Agaricomycetidae</taxon>
        <taxon>Boletales</taxon>
        <taxon>Sclerodermatineae</taxon>
        <taxon>Sclerodermataceae</taxon>
        <taxon>Scleroderma</taxon>
    </lineage>
</organism>
<reference evidence="6 7" key="1">
    <citation type="submission" date="2014-04" db="EMBL/GenBank/DDBJ databases">
        <authorList>
            <consortium name="DOE Joint Genome Institute"/>
            <person name="Kuo A."/>
            <person name="Kohler A."/>
            <person name="Nagy L.G."/>
            <person name="Floudas D."/>
            <person name="Copeland A."/>
            <person name="Barry K.W."/>
            <person name="Cichocki N."/>
            <person name="Veneault-Fourrey C."/>
            <person name="LaButti K."/>
            <person name="Lindquist E.A."/>
            <person name="Lipzen A."/>
            <person name="Lundell T."/>
            <person name="Morin E."/>
            <person name="Murat C."/>
            <person name="Sun H."/>
            <person name="Tunlid A."/>
            <person name="Henrissat B."/>
            <person name="Grigoriev I.V."/>
            <person name="Hibbett D.S."/>
            <person name="Martin F."/>
            <person name="Nordberg H.P."/>
            <person name="Cantor M.N."/>
            <person name="Hua S.X."/>
        </authorList>
    </citation>
    <scope>NUCLEOTIDE SEQUENCE [LARGE SCALE GENOMIC DNA]</scope>
    <source>
        <strain evidence="6 7">Foug A</strain>
    </source>
</reference>
<dbReference type="GO" id="GO:1990757">
    <property type="term" value="F:ubiquitin ligase activator activity"/>
    <property type="evidence" value="ECO:0007669"/>
    <property type="project" value="TreeGrafter"/>
</dbReference>
<dbReference type="InterPro" id="IPR015943">
    <property type="entry name" value="WD40/YVTN_repeat-like_dom_sf"/>
</dbReference>